<dbReference type="InterPro" id="IPR000571">
    <property type="entry name" value="Znf_CCCH"/>
</dbReference>
<dbReference type="Pfam" id="PF11976">
    <property type="entry name" value="Rad60-SLD"/>
    <property type="match status" value="1"/>
</dbReference>
<evidence type="ECO:0000256" key="6">
    <source>
        <dbReference type="SAM" id="Coils"/>
    </source>
</evidence>
<keyword evidence="1 5" id="KW-0479">Metal-binding</keyword>
<evidence type="ECO:0008006" key="12">
    <source>
        <dbReference type="Google" id="ProtNLM"/>
    </source>
</evidence>
<dbReference type="SMART" id="SM00356">
    <property type="entry name" value="ZnF_C3H1"/>
    <property type="match status" value="2"/>
</dbReference>
<evidence type="ECO:0000256" key="2">
    <source>
        <dbReference type="ARBA" id="ARBA00022771"/>
    </source>
</evidence>
<feature type="compositionally biased region" description="Polar residues" evidence="7">
    <location>
        <begin position="864"/>
        <end position="881"/>
    </location>
</feature>
<evidence type="ECO:0000256" key="5">
    <source>
        <dbReference type="PROSITE-ProRule" id="PRU00723"/>
    </source>
</evidence>
<dbReference type="Pfam" id="PF00642">
    <property type="entry name" value="zf-CCCH"/>
    <property type="match status" value="1"/>
</dbReference>
<feature type="domain" description="C3H1-type" evidence="8">
    <location>
        <begin position="935"/>
        <end position="963"/>
    </location>
</feature>
<feature type="domain" description="C3H1-type" evidence="8">
    <location>
        <begin position="973"/>
        <end position="1001"/>
    </location>
</feature>
<feature type="region of interest" description="Disordered" evidence="7">
    <location>
        <begin position="607"/>
        <end position="634"/>
    </location>
</feature>
<dbReference type="Proteomes" id="UP000824890">
    <property type="component" value="Unassembled WGS sequence"/>
</dbReference>
<feature type="region of interest" description="Disordered" evidence="7">
    <location>
        <begin position="827"/>
        <end position="902"/>
    </location>
</feature>
<dbReference type="InterPro" id="IPR049808">
    <property type="entry name" value="CONSTANS-like_Bbox1"/>
</dbReference>
<evidence type="ECO:0000313" key="10">
    <source>
        <dbReference type="EMBL" id="KAH0875059.1"/>
    </source>
</evidence>
<dbReference type="PROSITE" id="PS50119">
    <property type="entry name" value="ZF_BBOX"/>
    <property type="match status" value="1"/>
</dbReference>
<keyword evidence="6" id="KW-0175">Coiled coil</keyword>
<organism evidence="10 11">
    <name type="scientific">Brassica napus</name>
    <name type="common">Rape</name>
    <dbReference type="NCBI Taxonomy" id="3708"/>
    <lineage>
        <taxon>Eukaryota</taxon>
        <taxon>Viridiplantae</taxon>
        <taxon>Streptophyta</taxon>
        <taxon>Embryophyta</taxon>
        <taxon>Tracheophyta</taxon>
        <taxon>Spermatophyta</taxon>
        <taxon>Magnoliopsida</taxon>
        <taxon>eudicotyledons</taxon>
        <taxon>Gunneridae</taxon>
        <taxon>Pentapetalae</taxon>
        <taxon>rosids</taxon>
        <taxon>malvids</taxon>
        <taxon>Brassicales</taxon>
        <taxon>Brassicaceae</taxon>
        <taxon>Brassiceae</taxon>
        <taxon>Brassica</taxon>
    </lineage>
</organism>
<evidence type="ECO:0000256" key="3">
    <source>
        <dbReference type="ARBA" id="ARBA00022833"/>
    </source>
</evidence>
<evidence type="ECO:0000256" key="1">
    <source>
        <dbReference type="ARBA" id="ARBA00022723"/>
    </source>
</evidence>
<comment type="caution">
    <text evidence="10">The sequence shown here is derived from an EMBL/GenBank/DDBJ whole genome shotgun (WGS) entry which is preliminary data.</text>
</comment>
<feature type="compositionally biased region" description="Polar residues" evidence="7">
    <location>
        <begin position="832"/>
        <end position="842"/>
    </location>
</feature>
<name>A0ABQ7Z4D0_BRANA</name>
<feature type="compositionally biased region" description="Low complexity" evidence="7">
    <location>
        <begin position="607"/>
        <end position="623"/>
    </location>
</feature>
<dbReference type="Gene3D" id="3.10.20.90">
    <property type="entry name" value="Phosphatidylinositol 3-kinase Catalytic Subunit, Chain A, domain 1"/>
    <property type="match status" value="1"/>
</dbReference>
<dbReference type="InterPro" id="IPR029071">
    <property type="entry name" value="Ubiquitin-like_domsf"/>
</dbReference>
<dbReference type="CDD" id="cd19821">
    <property type="entry name" value="Bbox1_BBX-like"/>
    <property type="match status" value="2"/>
</dbReference>
<dbReference type="CDD" id="cd01763">
    <property type="entry name" value="Ubl_SUMO_like"/>
    <property type="match status" value="1"/>
</dbReference>
<keyword evidence="2 4" id="KW-0863">Zinc-finger</keyword>
<feature type="region of interest" description="Disordered" evidence="7">
    <location>
        <begin position="167"/>
        <end position="191"/>
    </location>
</feature>
<feature type="zinc finger region" description="C3H1-type" evidence="5">
    <location>
        <begin position="935"/>
        <end position="963"/>
    </location>
</feature>
<dbReference type="PANTHER" id="PTHR47813">
    <property type="entry name" value="UBIQUITIN-LIKE SUPERFAMILY PROTEIN"/>
    <property type="match status" value="1"/>
</dbReference>
<dbReference type="PROSITE" id="PS50103">
    <property type="entry name" value="ZF_C3H1"/>
    <property type="match status" value="2"/>
</dbReference>
<protein>
    <recommendedName>
        <fullName evidence="12">Zinc finger protein</fullName>
    </recommendedName>
</protein>
<sequence length="1023" mass="114622">MRNTTRVYLIADACSSTPLNLSKFKISRVPFLKLRIDLGFLFKTGEDRIIRNNGEGEDLEPLFDYHRVQPSNFVCIDDDDDSDVSEVPVKKRSKTSHTVVKKDEDVKVIEIACDDDWLPPPPKVVFDKRKESGEDSTIKALRSKKMELMSFTKTAVDVMQEAQDSAKKEAQVSLKTSSEATPAQALPGPPINDRAKIVITIQDKDGQKQFRVFADEKFERVFKMYTDKEKLDPQNLVFTFDGDKIDPSTTPSNLEMEDGDMIELKLGSNCGLCSEAFSKVNARLPNLECQSIRSSLPEFVHQHGTWKGISAKDSGSFLNRESCVTNLSHNSTLLVLPMERLCEVCKAYRAVVYCIADAASLCLTCDAKVHSANALSGRHLRTLLCGFCKNQPCVVRCLDHKMFLCNGCNEKIHGVVSSKHVRHDVRCYTGCPSAKDFAVMWGFRVMDNDVSLEKSFAMAKPKVQREAGFVLEQILELEKLQLREENKVLPLTEHADPFPLELPKKSEECLVDLPQTGKDLIVDFSHLSSSSTLGDSFWECKSPFNKNNQLWHQNLQDIGVCEDTACDDDDFHIPDIDLTFQNFEELFGADPDPTTDNYKLCEMNTFSSPSSKPASSSLSFSRSNGGGSSKTHYSHNHSEEAISICSPFSNNVRQKAISRLKEKKRARTEEKQKQKMNTERVSYSITMLLFYTNLAAHLLYVIQFPLHATQESFLSIFSVVLQLLYSSGSSAGMMNSHGESSGGVVAPSRFRDQLYQSSRSVMQQRREDMVNREALCYTRLHEASLEAEVLRLENAELRSLNLHLKKELDQLIRSSLRNRYDMAPPLRMLSIGGNNENQNPAGNQKRDVSDESPTSVIGNEDVNRSSLPKSISVRSSGYSKASQGGGGVSQSRGAIPKPGTCGQQLTTTQKVYVRGGKKEEAEEEEIEVEVYNQGMTKTELCNKWQETGACPYGDHCQFAHGIKELRPVIRHPRYKTEVCRMVLAGDICPYGHRCHFRHSLSDQEKLTAAGCTPNNKSSVKVVK</sequence>
<dbReference type="PANTHER" id="PTHR47813:SF2">
    <property type="entry name" value="UBIQUITIN-LIKE SUPERFAMILY PROTEIN"/>
    <property type="match status" value="1"/>
</dbReference>
<dbReference type="SMART" id="SM00336">
    <property type="entry name" value="BBOX"/>
    <property type="match status" value="2"/>
</dbReference>
<dbReference type="EMBL" id="JAGKQM010000016">
    <property type="protein sequence ID" value="KAH0875059.1"/>
    <property type="molecule type" value="Genomic_DNA"/>
</dbReference>
<reference evidence="10 11" key="1">
    <citation type="submission" date="2021-05" db="EMBL/GenBank/DDBJ databases">
        <title>Genome Assembly of Synthetic Allotetraploid Brassica napus Reveals Homoeologous Exchanges between Subgenomes.</title>
        <authorList>
            <person name="Davis J.T."/>
        </authorList>
    </citation>
    <scope>NUCLEOTIDE SEQUENCE [LARGE SCALE GENOMIC DNA]</scope>
    <source>
        <strain evidence="11">cv. Da-Ae</strain>
        <tissue evidence="10">Seedling</tissue>
    </source>
</reference>
<feature type="domain" description="B box-type" evidence="9">
    <location>
        <begin position="337"/>
        <end position="384"/>
    </location>
</feature>
<dbReference type="Gene3D" id="4.10.1000.10">
    <property type="entry name" value="Zinc finger, CCCH-type"/>
    <property type="match status" value="2"/>
</dbReference>
<dbReference type="InterPro" id="IPR022617">
    <property type="entry name" value="Rad60/SUMO-like_dom"/>
</dbReference>
<gene>
    <name evidence="10" type="ORF">HID58_072421</name>
</gene>
<feature type="coiled-coil region" evidence="6">
    <location>
        <begin position="780"/>
        <end position="814"/>
    </location>
</feature>
<proteinExistence type="predicted"/>
<accession>A0ABQ7Z4D0</accession>
<dbReference type="SUPFAM" id="SSF90229">
    <property type="entry name" value="CCCH zinc finger"/>
    <property type="match status" value="2"/>
</dbReference>
<keyword evidence="3 5" id="KW-0862">Zinc</keyword>
<evidence type="ECO:0000259" key="8">
    <source>
        <dbReference type="PROSITE" id="PS50103"/>
    </source>
</evidence>
<evidence type="ECO:0000256" key="7">
    <source>
        <dbReference type="SAM" id="MobiDB-lite"/>
    </source>
</evidence>
<evidence type="ECO:0000313" key="11">
    <source>
        <dbReference type="Proteomes" id="UP000824890"/>
    </source>
</evidence>
<evidence type="ECO:0000256" key="4">
    <source>
        <dbReference type="PROSITE-ProRule" id="PRU00024"/>
    </source>
</evidence>
<dbReference type="InterPro" id="IPR000315">
    <property type="entry name" value="Znf_B-box"/>
</dbReference>
<dbReference type="InterPro" id="IPR036855">
    <property type="entry name" value="Znf_CCCH_sf"/>
</dbReference>
<evidence type="ECO:0000259" key="9">
    <source>
        <dbReference type="PROSITE" id="PS50119"/>
    </source>
</evidence>
<feature type="zinc finger region" description="C3H1-type" evidence="5">
    <location>
        <begin position="973"/>
        <end position="1001"/>
    </location>
</feature>
<dbReference type="SUPFAM" id="SSF54236">
    <property type="entry name" value="Ubiquitin-like"/>
    <property type="match status" value="1"/>
</dbReference>
<keyword evidence="11" id="KW-1185">Reference proteome</keyword>